<dbReference type="EMBL" id="LAZR01048181">
    <property type="protein sequence ID" value="KKK92509.1"/>
    <property type="molecule type" value="Genomic_DNA"/>
</dbReference>
<organism evidence="1">
    <name type="scientific">marine sediment metagenome</name>
    <dbReference type="NCBI Taxonomy" id="412755"/>
    <lineage>
        <taxon>unclassified sequences</taxon>
        <taxon>metagenomes</taxon>
        <taxon>ecological metagenomes</taxon>
    </lineage>
</organism>
<dbReference type="AlphaFoldDB" id="A0A0F9BPQ1"/>
<proteinExistence type="predicted"/>
<accession>A0A0F9BPQ1</accession>
<reference evidence="1" key="1">
    <citation type="journal article" date="2015" name="Nature">
        <title>Complex archaea that bridge the gap between prokaryotes and eukaryotes.</title>
        <authorList>
            <person name="Spang A."/>
            <person name="Saw J.H."/>
            <person name="Jorgensen S.L."/>
            <person name="Zaremba-Niedzwiedzka K."/>
            <person name="Martijn J."/>
            <person name="Lind A.E."/>
            <person name="van Eijk R."/>
            <person name="Schleper C."/>
            <person name="Guy L."/>
            <person name="Ettema T.J."/>
        </authorList>
    </citation>
    <scope>NUCLEOTIDE SEQUENCE</scope>
</reference>
<name>A0A0F9BPQ1_9ZZZZ</name>
<gene>
    <name evidence="1" type="ORF">LCGC14_2702230</name>
</gene>
<comment type="caution">
    <text evidence="1">The sequence shown here is derived from an EMBL/GenBank/DDBJ whole genome shotgun (WGS) entry which is preliminary data.</text>
</comment>
<evidence type="ECO:0000313" key="1">
    <source>
        <dbReference type="EMBL" id="KKK92509.1"/>
    </source>
</evidence>
<protein>
    <submittedName>
        <fullName evidence="1">Uncharacterized protein</fullName>
    </submittedName>
</protein>
<sequence>MGANSDVQICNLALTLLGADRITSLTQDIKEARACNAMFANVRDDVLADHIWNFASKRANLAVVTGDPVFTDDGVTIIYQLPTDFIRLTHVNFRGALVKIEGDKLLSNTALLAIKYIFRETDTQKYSSKFVLALATRLAADLAFEITASRSLEAQKLLEYHDKRLPQAITVDSQQGTPRVPMQSDILFSRLHGGSSDIVGQTGWDTWSPVCF</sequence>